<dbReference type="GO" id="GO:0005737">
    <property type="term" value="C:cytoplasm"/>
    <property type="evidence" value="ECO:0007669"/>
    <property type="project" value="TreeGrafter"/>
</dbReference>
<evidence type="ECO:0000313" key="4">
    <source>
        <dbReference type="EMBL" id="GAG11036.1"/>
    </source>
</evidence>
<dbReference type="PANTHER" id="PTHR13370">
    <property type="entry name" value="RNA METHYLASE-RELATED"/>
    <property type="match status" value="1"/>
</dbReference>
<gene>
    <name evidence="4" type="ORF">S01H1_42980</name>
</gene>
<accession>X0WED2</accession>
<dbReference type="GO" id="GO:0008170">
    <property type="term" value="F:N-methyltransferase activity"/>
    <property type="evidence" value="ECO:0007669"/>
    <property type="project" value="InterPro"/>
</dbReference>
<dbReference type="GO" id="GO:0003677">
    <property type="term" value="F:DNA binding"/>
    <property type="evidence" value="ECO:0007669"/>
    <property type="project" value="InterPro"/>
</dbReference>
<dbReference type="Gene3D" id="3.40.50.150">
    <property type="entry name" value="Vaccinia Virus protein VP39"/>
    <property type="match status" value="1"/>
</dbReference>
<keyword evidence="2" id="KW-0808">Transferase</keyword>
<dbReference type="InterPro" id="IPR002941">
    <property type="entry name" value="DNA_methylase_N4/N6"/>
</dbReference>
<dbReference type="EMBL" id="BARS01027355">
    <property type="protein sequence ID" value="GAG11036.1"/>
    <property type="molecule type" value="Genomic_DNA"/>
</dbReference>
<dbReference type="PANTHER" id="PTHR13370:SF3">
    <property type="entry name" value="TRNA (GUANINE(10)-N2)-METHYLTRANSFERASE HOMOLOG"/>
    <property type="match status" value="1"/>
</dbReference>
<dbReference type="GO" id="GO:0032259">
    <property type="term" value="P:methylation"/>
    <property type="evidence" value="ECO:0007669"/>
    <property type="project" value="UniProtKB-KW"/>
</dbReference>
<feature type="domain" description="DNA methylase N-4/N-6" evidence="3">
    <location>
        <begin position="50"/>
        <end position="119"/>
    </location>
</feature>
<keyword evidence="1" id="KW-0489">Methyltransferase</keyword>
<protein>
    <recommendedName>
        <fullName evidence="3">DNA methylase N-4/N-6 domain-containing protein</fullName>
    </recommendedName>
</protein>
<dbReference type="SUPFAM" id="SSF53335">
    <property type="entry name" value="S-adenosyl-L-methionine-dependent methyltransferases"/>
    <property type="match status" value="1"/>
</dbReference>
<evidence type="ECO:0000256" key="1">
    <source>
        <dbReference type="ARBA" id="ARBA00022603"/>
    </source>
</evidence>
<comment type="caution">
    <text evidence="4">The sequence shown here is derived from an EMBL/GenBank/DDBJ whole genome shotgun (WGS) entry which is preliminary data.</text>
</comment>
<dbReference type="Pfam" id="PF01555">
    <property type="entry name" value="N6_N4_Mtase"/>
    <property type="match status" value="1"/>
</dbReference>
<dbReference type="InterPro" id="IPR029063">
    <property type="entry name" value="SAM-dependent_MTases_sf"/>
</dbReference>
<dbReference type="InterPro" id="IPR001091">
    <property type="entry name" value="RM_Methyltransferase"/>
</dbReference>
<dbReference type="AlphaFoldDB" id="X0WED2"/>
<evidence type="ECO:0000256" key="2">
    <source>
        <dbReference type="ARBA" id="ARBA00022679"/>
    </source>
</evidence>
<dbReference type="PRINTS" id="PR00508">
    <property type="entry name" value="S21N4MTFRASE"/>
</dbReference>
<evidence type="ECO:0000259" key="3">
    <source>
        <dbReference type="Pfam" id="PF01555"/>
    </source>
</evidence>
<name>X0WED2_9ZZZZ</name>
<feature type="non-terminal residue" evidence="4">
    <location>
        <position position="1"/>
    </location>
</feature>
<sequence>LWGFQHFSNNLDTGTILVWVKRNDNGFGTFLSDADTAWFNKGHGVYCFRDMSMYSNKDKLHPTQKPVPLMMWCIKKSKTTDTVLDPFLGSGTTAVACERLNRKWIGIEISEDYCQIAKERIERERQQLKLFK</sequence>
<organism evidence="4">
    <name type="scientific">marine sediment metagenome</name>
    <dbReference type="NCBI Taxonomy" id="412755"/>
    <lineage>
        <taxon>unclassified sequences</taxon>
        <taxon>metagenomes</taxon>
        <taxon>ecological metagenomes</taxon>
    </lineage>
</organism>
<reference evidence="4" key="1">
    <citation type="journal article" date="2014" name="Front. Microbiol.">
        <title>High frequency of phylogenetically diverse reductive dehalogenase-homologous genes in deep subseafloor sedimentary metagenomes.</title>
        <authorList>
            <person name="Kawai M."/>
            <person name="Futagami T."/>
            <person name="Toyoda A."/>
            <person name="Takaki Y."/>
            <person name="Nishi S."/>
            <person name="Hori S."/>
            <person name="Arai W."/>
            <person name="Tsubouchi T."/>
            <person name="Morono Y."/>
            <person name="Uchiyama I."/>
            <person name="Ito T."/>
            <person name="Fujiyama A."/>
            <person name="Inagaki F."/>
            <person name="Takami H."/>
        </authorList>
    </citation>
    <scope>NUCLEOTIDE SEQUENCE</scope>
    <source>
        <strain evidence="4">Expedition CK06-06</strain>
    </source>
</reference>
<proteinExistence type="predicted"/>